<sequence length="133" mass="15487">MNTTAYKCNADTVIERLRLLYERQAQDQIFAAFEIPGITLSEFQKQHSEGLCDYPDPCVRIDFWDKLLKEKTSIEDDSIPSAYLSEFDQGLYAGLHSRSTPGNEPSEKLISTTWRIPQTVFVLRWTFPHRWRA</sequence>
<reference evidence="1 2" key="1">
    <citation type="journal article" date="2016" name="Environ. Microbiol.">
        <title>Genomic resolution of a cold subsurface aquifer community provides metabolic insights for novel microbes adapted to high CO concentrations.</title>
        <authorList>
            <person name="Probst A.J."/>
            <person name="Castelle C.J."/>
            <person name="Singh A."/>
            <person name="Brown C.T."/>
            <person name="Anantharaman K."/>
            <person name="Sharon I."/>
            <person name="Hug L.A."/>
            <person name="Burstein D."/>
            <person name="Emerson J.B."/>
            <person name="Thomas B.C."/>
            <person name="Banfield J.F."/>
        </authorList>
    </citation>
    <scope>NUCLEOTIDE SEQUENCE [LARGE SCALE GENOMIC DNA]</scope>
    <source>
        <strain evidence="1">CG1_02_38_46</strain>
    </source>
</reference>
<evidence type="ECO:0000313" key="2">
    <source>
        <dbReference type="Proteomes" id="UP000182278"/>
    </source>
</evidence>
<name>A0A1J4SAD1_9BACT</name>
<proteinExistence type="predicted"/>
<dbReference type="AlphaFoldDB" id="A0A1J4SAD1"/>
<gene>
    <name evidence="1" type="ORF">AUJ66_08860</name>
</gene>
<comment type="caution">
    <text evidence="1">The sequence shown here is derived from an EMBL/GenBank/DDBJ whole genome shotgun (WGS) entry which is preliminary data.</text>
</comment>
<dbReference type="Proteomes" id="UP000182278">
    <property type="component" value="Unassembled WGS sequence"/>
</dbReference>
<organism evidence="1 2">
    <name type="scientific">Candidatus Desantisbacteria bacterium CG1_02_38_46</name>
    <dbReference type="NCBI Taxonomy" id="1817893"/>
    <lineage>
        <taxon>Bacteria</taxon>
        <taxon>Candidatus Desantisiibacteriota</taxon>
    </lineage>
</organism>
<dbReference type="EMBL" id="MNUO01000133">
    <property type="protein sequence ID" value="OIN95620.1"/>
    <property type="molecule type" value="Genomic_DNA"/>
</dbReference>
<evidence type="ECO:0000313" key="1">
    <source>
        <dbReference type="EMBL" id="OIN95620.1"/>
    </source>
</evidence>
<accession>A0A1J4SAD1</accession>
<dbReference type="STRING" id="1817893.AUJ66_08860"/>
<protein>
    <submittedName>
        <fullName evidence="1">Uncharacterized protein</fullName>
    </submittedName>
</protein>